<evidence type="ECO:0000313" key="10">
    <source>
        <dbReference type="EMBL" id="SHH14055.1"/>
    </source>
</evidence>
<protein>
    <recommendedName>
        <fullName evidence="8">Transcriptional repressor NrdR</fullName>
    </recommendedName>
</protein>
<keyword evidence="7 8" id="KW-0804">Transcription</keyword>
<reference evidence="10 11" key="1">
    <citation type="submission" date="2016-11" db="EMBL/GenBank/DDBJ databases">
        <authorList>
            <person name="Jaros S."/>
            <person name="Januszkiewicz K."/>
            <person name="Wedrychowicz H."/>
        </authorList>
    </citation>
    <scope>NUCLEOTIDE SEQUENCE [LARGE SCALE GENOMIC DNA]</scope>
    <source>
        <strain evidence="10 11">CGMCC 1.7049</strain>
    </source>
</reference>
<dbReference type="STRING" id="490188.SAMN04488068_2652"/>
<evidence type="ECO:0000313" key="11">
    <source>
        <dbReference type="Proteomes" id="UP000199758"/>
    </source>
</evidence>
<dbReference type="EMBL" id="FQWZ01000006">
    <property type="protein sequence ID" value="SHH14055.1"/>
    <property type="molecule type" value="Genomic_DNA"/>
</dbReference>
<evidence type="ECO:0000256" key="4">
    <source>
        <dbReference type="ARBA" id="ARBA00022840"/>
    </source>
</evidence>
<keyword evidence="8" id="KW-0479">Metal-binding</keyword>
<dbReference type="PANTHER" id="PTHR30455:SF2">
    <property type="entry name" value="TRANSCRIPTIONAL REPRESSOR NRDR"/>
    <property type="match status" value="1"/>
</dbReference>
<dbReference type="InterPro" id="IPR055173">
    <property type="entry name" value="NrdR-like_N"/>
</dbReference>
<dbReference type="GO" id="GO:0045892">
    <property type="term" value="P:negative regulation of DNA-templated transcription"/>
    <property type="evidence" value="ECO:0007669"/>
    <property type="project" value="UniProtKB-UniRule"/>
</dbReference>
<keyword evidence="1 8" id="KW-0678">Repressor</keyword>
<dbReference type="GO" id="GO:0003677">
    <property type="term" value="F:DNA binding"/>
    <property type="evidence" value="ECO:0007669"/>
    <property type="project" value="UniProtKB-KW"/>
</dbReference>
<name>A0A1M5QIY0_9GAMM</name>
<evidence type="ECO:0000256" key="8">
    <source>
        <dbReference type="HAMAP-Rule" id="MF_00440"/>
    </source>
</evidence>
<keyword evidence="8" id="KW-0862">Zinc</keyword>
<evidence type="ECO:0000256" key="2">
    <source>
        <dbReference type="ARBA" id="ARBA00022741"/>
    </source>
</evidence>
<evidence type="ECO:0000256" key="6">
    <source>
        <dbReference type="ARBA" id="ARBA00023125"/>
    </source>
</evidence>
<sequence>MQCPFCKAPDTRVIDSRMAEDGSQVRRRRECPVCFGRFTTFEKAQLSTPNVIKRSGDPEPFREDKLRQGIEHAIYKRPVTPEMVDHAIENVMRKMRATGEREVPSRQVGEWVMDELRDLDHVAYVRFASIYRSFEDVNAFREEIERLQTLPTPEQRKSQLPLIEAADKVVRKRPV</sequence>
<accession>A0A1M5QIY0</accession>
<keyword evidence="5 8" id="KW-0805">Transcription regulation</keyword>
<keyword evidence="3 8" id="KW-0863">Zinc-finger</keyword>
<dbReference type="OrthoDB" id="9807461at2"/>
<proteinExistence type="inferred from homology"/>
<evidence type="ECO:0000256" key="1">
    <source>
        <dbReference type="ARBA" id="ARBA00022491"/>
    </source>
</evidence>
<dbReference type="GO" id="GO:0005524">
    <property type="term" value="F:ATP binding"/>
    <property type="evidence" value="ECO:0007669"/>
    <property type="project" value="UniProtKB-UniRule"/>
</dbReference>
<comment type="cofactor">
    <cofactor evidence="8">
        <name>Zn(2+)</name>
        <dbReference type="ChEBI" id="CHEBI:29105"/>
    </cofactor>
    <text evidence="8">Binds 1 zinc ion.</text>
</comment>
<keyword evidence="6 8" id="KW-0238">DNA-binding</keyword>
<dbReference type="AlphaFoldDB" id="A0A1M5QIY0"/>
<evidence type="ECO:0000259" key="9">
    <source>
        <dbReference type="PROSITE" id="PS51161"/>
    </source>
</evidence>
<keyword evidence="4 8" id="KW-0067">ATP-binding</keyword>
<feature type="domain" description="ATP-cone" evidence="9">
    <location>
        <begin position="49"/>
        <end position="139"/>
    </location>
</feature>
<organism evidence="10 11">
    <name type="scientific">Hydrocarboniphaga daqingensis</name>
    <dbReference type="NCBI Taxonomy" id="490188"/>
    <lineage>
        <taxon>Bacteria</taxon>
        <taxon>Pseudomonadati</taxon>
        <taxon>Pseudomonadota</taxon>
        <taxon>Gammaproteobacteria</taxon>
        <taxon>Nevskiales</taxon>
        <taxon>Nevskiaceae</taxon>
        <taxon>Hydrocarboniphaga</taxon>
    </lineage>
</organism>
<comment type="function">
    <text evidence="8">Negatively regulates transcription of bacterial ribonucleotide reductase nrd genes and operons by binding to NrdR-boxes.</text>
</comment>
<dbReference type="InterPro" id="IPR005144">
    <property type="entry name" value="ATP-cone_dom"/>
</dbReference>
<dbReference type="Pfam" id="PF03477">
    <property type="entry name" value="ATP-cone"/>
    <property type="match status" value="1"/>
</dbReference>
<keyword evidence="11" id="KW-1185">Reference proteome</keyword>
<dbReference type="NCBIfam" id="TIGR00244">
    <property type="entry name" value="transcriptional regulator NrdR"/>
    <property type="match status" value="1"/>
</dbReference>
<gene>
    <name evidence="8" type="primary">nrdR</name>
    <name evidence="10" type="ORF">SAMN04488068_2652</name>
</gene>
<comment type="similarity">
    <text evidence="8">Belongs to the NrdR family.</text>
</comment>
<dbReference type="HAMAP" id="MF_00440">
    <property type="entry name" value="NrdR"/>
    <property type="match status" value="1"/>
</dbReference>
<dbReference type="InterPro" id="IPR003796">
    <property type="entry name" value="RNR_NrdR-like"/>
</dbReference>
<dbReference type="RefSeq" id="WP_072898140.1">
    <property type="nucleotide sequence ID" value="NZ_FQWZ01000006.1"/>
</dbReference>
<dbReference type="GO" id="GO:0008270">
    <property type="term" value="F:zinc ion binding"/>
    <property type="evidence" value="ECO:0007669"/>
    <property type="project" value="UniProtKB-UniRule"/>
</dbReference>
<keyword evidence="2 8" id="KW-0547">Nucleotide-binding</keyword>
<dbReference type="Proteomes" id="UP000199758">
    <property type="component" value="Unassembled WGS sequence"/>
</dbReference>
<feature type="zinc finger region" evidence="8">
    <location>
        <begin position="3"/>
        <end position="34"/>
    </location>
</feature>
<evidence type="ECO:0000256" key="5">
    <source>
        <dbReference type="ARBA" id="ARBA00023015"/>
    </source>
</evidence>
<evidence type="ECO:0000256" key="3">
    <source>
        <dbReference type="ARBA" id="ARBA00022771"/>
    </source>
</evidence>
<dbReference type="PROSITE" id="PS51161">
    <property type="entry name" value="ATP_CONE"/>
    <property type="match status" value="1"/>
</dbReference>
<evidence type="ECO:0000256" key="7">
    <source>
        <dbReference type="ARBA" id="ARBA00023163"/>
    </source>
</evidence>
<dbReference type="PANTHER" id="PTHR30455">
    <property type="entry name" value="TRANSCRIPTIONAL REPRESSOR NRDR"/>
    <property type="match status" value="1"/>
</dbReference>
<dbReference type="Pfam" id="PF22811">
    <property type="entry name" value="Zn_ribbon_NrdR"/>
    <property type="match status" value="1"/>
</dbReference>